<dbReference type="KEGG" id="slo:Shew_2918"/>
<organism evidence="1 2">
    <name type="scientific">Shewanella loihica (strain ATCC BAA-1088 / PV-4)</name>
    <dbReference type="NCBI Taxonomy" id="323850"/>
    <lineage>
        <taxon>Bacteria</taxon>
        <taxon>Pseudomonadati</taxon>
        <taxon>Pseudomonadota</taxon>
        <taxon>Gammaproteobacteria</taxon>
        <taxon>Alteromonadales</taxon>
        <taxon>Shewanellaceae</taxon>
        <taxon>Shewanella</taxon>
    </lineage>
</organism>
<reference evidence="1 2" key="1">
    <citation type="submission" date="2007-03" db="EMBL/GenBank/DDBJ databases">
        <title>Complete sequence of Shewanella loihica PV-4.</title>
        <authorList>
            <consortium name="US DOE Joint Genome Institute"/>
            <person name="Copeland A."/>
            <person name="Lucas S."/>
            <person name="Lapidus A."/>
            <person name="Barry K."/>
            <person name="Detter J.C."/>
            <person name="Glavina del Rio T."/>
            <person name="Hammon N."/>
            <person name="Israni S."/>
            <person name="Dalin E."/>
            <person name="Tice H."/>
            <person name="Pitluck S."/>
            <person name="Chain P."/>
            <person name="Malfatti S."/>
            <person name="Shin M."/>
            <person name="Vergez L."/>
            <person name="Schmutz J."/>
            <person name="Larimer F."/>
            <person name="Land M."/>
            <person name="Hauser L."/>
            <person name="Kyrpides N."/>
            <person name="Mikhailova N."/>
            <person name="Romine M.F."/>
            <person name="Serres G."/>
            <person name="Fredrickson J."/>
            <person name="Tiedje J."/>
            <person name="Richardson P."/>
        </authorList>
    </citation>
    <scope>NUCLEOTIDE SEQUENCE [LARGE SCALE GENOMIC DNA]</scope>
    <source>
        <strain evidence="2">ATCC BAA-1088 / PV-4</strain>
    </source>
</reference>
<dbReference type="Proteomes" id="UP000001558">
    <property type="component" value="Chromosome"/>
</dbReference>
<protein>
    <submittedName>
        <fullName evidence="1">Uncharacterized protein</fullName>
    </submittedName>
</protein>
<keyword evidence="2" id="KW-1185">Reference proteome</keyword>
<dbReference type="AlphaFoldDB" id="A3QH36"/>
<dbReference type="HOGENOM" id="CLU_1853862_0_0_6"/>
<accession>A3QH36</accession>
<dbReference type="eggNOG" id="ENOG5033132">
    <property type="taxonomic scope" value="Bacteria"/>
</dbReference>
<dbReference type="EMBL" id="CP000606">
    <property type="protein sequence ID" value="ABO24784.1"/>
    <property type="molecule type" value="Genomic_DNA"/>
</dbReference>
<evidence type="ECO:0000313" key="2">
    <source>
        <dbReference type="Proteomes" id="UP000001558"/>
    </source>
</evidence>
<name>A3QH36_SHELP</name>
<proteinExistence type="predicted"/>
<gene>
    <name evidence="1" type="ordered locus">Shew_2918</name>
</gene>
<evidence type="ECO:0000313" key="1">
    <source>
        <dbReference type="EMBL" id="ABO24784.1"/>
    </source>
</evidence>
<sequence length="168" mass="19053" precursor="true">MSFLLSQGVTTLSIKTLVCGLSLLALSSFMISPLVLAQPSTLTIKQNTKPKSSDRYIRAVHQEIETHNIGLEKTRYAILMGMLNTKGFAWVYDGEGEGYILARFDYRGDTNVMRIEYDESLVQLKYQDALGDYQCANLIDGICYKNGRGYFNYIKNLRASIARQLQMR</sequence>